<reference evidence="1" key="1">
    <citation type="submission" date="2020-08" db="EMBL/GenBank/DDBJ databases">
        <title>Multicomponent nature underlies the extraordinary mechanical properties of spider dragline silk.</title>
        <authorList>
            <person name="Kono N."/>
            <person name="Nakamura H."/>
            <person name="Mori M."/>
            <person name="Yoshida Y."/>
            <person name="Ohtoshi R."/>
            <person name="Malay A.D."/>
            <person name="Moran D.A.P."/>
            <person name="Tomita M."/>
            <person name="Numata K."/>
            <person name="Arakawa K."/>
        </authorList>
    </citation>
    <scope>NUCLEOTIDE SEQUENCE</scope>
</reference>
<sequence>MLVQVLARSSFYLRIKASDQHFTDSNGILVYTKLLQFKCCLKLEIDDRNNIFGDKLNSKLGILLIN</sequence>
<comment type="caution">
    <text evidence="1">The sequence shown here is derived from an EMBL/GenBank/DDBJ whole genome shotgun (WGS) entry which is preliminary data.</text>
</comment>
<gene>
    <name evidence="1" type="ORF">NPIL_544761</name>
</gene>
<accession>A0A8X6QVX5</accession>
<dbReference type="AlphaFoldDB" id="A0A8X6QVX5"/>
<evidence type="ECO:0000313" key="2">
    <source>
        <dbReference type="Proteomes" id="UP000887013"/>
    </source>
</evidence>
<name>A0A8X6QVX5_NEPPI</name>
<keyword evidence="2" id="KW-1185">Reference proteome</keyword>
<dbReference type="EMBL" id="BMAW01037183">
    <property type="protein sequence ID" value="GFU47264.1"/>
    <property type="molecule type" value="Genomic_DNA"/>
</dbReference>
<proteinExistence type="predicted"/>
<protein>
    <submittedName>
        <fullName evidence="1">Uncharacterized protein</fullName>
    </submittedName>
</protein>
<dbReference type="Proteomes" id="UP000887013">
    <property type="component" value="Unassembled WGS sequence"/>
</dbReference>
<evidence type="ECO:0000313" key="1">
    <source>
        <dbReference type="EMBL" id="GFU47264.1"/>
    </source>
</evidence>
<organism evidence="1 2">
    <name type="scientific">Nephila pilipes</name>
    <name type="common">Giant wood spider</name>
    <name type="synonym">Nephila maculata</name>
    <dbReference type="NCBI Taxonomy" id="299642"/>
    <lineage>
        <taxon>Eukaryota</taxon>
        <taxon>Metazoa</taxon>
        <taxon>Ecdysozoa</taxon>
        <taxon>Arthropoda</taxon>
        <taxon>Chelicerata</taxon>
        <taxon>Arachnida</taxon>
        <taxon>Araneae</taxon>
        <taxon>Araneomorphae</taxon>
        <taxon>Entelegynae</taxon>
        <taxon>Araneoidea</taxon>
        <taxon>Nephilidae</taxon>
        <taxon>Nephila</taxon>
    </lineage>
</organism>